<evidence type="ECO:0000313" key="1">
    <source>
        <dbReference type="Proteomes" id="UP000887565"/>
    </source>
</evidence>
<dbReference type="AlphaFoldDB" id="A0A915IZW2"/>
<dbReference type="WBParaSite" id="nRc.2.0.1.t19751-RA">
    <property type="protein sequence ID" value="nRc.2.0.1.t19751-RA"/>
    <property type="gene ID" value="nRc.2.0.1.g19751"/>
</dbReference>
<dbReference type="Proteomes" id="UP000887565">
    <property type="component" value="Unplaced"/>
</dbReference>
<protein>
    <submittedName>
        <fullName evidence="2">Uncharacterized protein</fullName>
    </submittedName>
</protein>
<accession>A0A915IZW2</accession>
<sequence>MTMPSTSSTADEPLLYRESINVNEQYICWGEQQPHQNDLSFCCDALVPTVSYVEYRARSCLENNVKGLVHAADLECWFMSLYARPPNVLPLPIFLSPHCLGAALATQPTPNFRGYPLVGFNMESIMAMDMKNFKFSVPMPADSTASSYPRYVATPEDWTVLFSLIDSDHTIIISFDGADEWTGIYALLGTQFQTDRQKKNKDAIFKAIHFDAYPMIRNINISTWQYQLAWKIGLIPEKRRLKATMSAMWAFDVSRLTFKFLAALQFFNNLSMSFLQTDILTYATLDTFYPILLFLAFSRYGFVPEAYNAPCCSRRTLWMPPKLTIW</sequence>
<organism evidence="1 2">
    <name type="scientific">Romanomermis culicivorax</name>
    <name type="common">Nematode worm</name>
    <dbReference type="NCBI Taxonomy" id="13658"/>
    <lineage>
        <taxon>Eukaryota</taxon>
        <taxon>Metazoa</taxon>
        <taxon>Ecdysozoa</taxon>
        <taxon>Nematoda</taxon>
        <taxon>Enoplea</taxon>
        <taxon>Dorylaimia</taxon>
        <taxon>Mermithida</taxon>
        <taxon>Mermithoidea</taxon>
        <taxon>Mermithidae</taxon>
        <taxon>Romanomermis</taxon>
    </lineage>
</organism>
<proteinExistence type="predicted"/>
<keyword evidence="1" id="KW-1185">Reference proteome</keyword>
<name>A0A915IZW2_ROMCU</name>
<evidence type="ECO:0000313" key="2">
    <source>
        <dbReference type="WBParaSite" id="nRc.2.0.1.t19751-RA"/>
    </source>
</evidence>
<reference evidence="2" key="1">
    <citation type="submission" date="2022-11" db="UniProtKB">
        <authorList>
            <consortium name="WormBaseParasite"/>
        </authorList>
    </citation>
    <scope>IDENTIFICATION</scope>
</reference>